<evidence type="ECO:0000256" key="5">
    <source>
        <dbReference type="ARBA" id="ARBA00023157"/>
    </source>
</evidence>
<dbReference type="GO" id="GO:0005789">
    <property type="term" value="C:endoplasmic reticulum membrane"/>
    <property type="evidence" value="ECO:0007669"/>
    <property type="project" value="UniProtKB-SubCell"/>
</dbReference>
<keyword evidence="5" id="KW-1015">Disulfide bond</keyword>
<comment type="similarity">
    <text evidence="2">Belongs to the glycosyltransferase 47 family.</text>
</comment>
<dbReference type="GO" id="GO:0016757">
    <property type="term" value="F:glycosyltransferase activity"/>
    <property type="evidence" value="ECO:0007669"/>
    <property type="project" value="InterPro"/>
</dbReference>
<proteinExistence type="inferred from homology"/>
<gene>
    <name evidence="7" type="ORF">PENTCL1PPCAC_23951</name>
</gene>
<dbReference type="InterPro" id="IPR015338">
    <property type="entry name" value="GT64_dom"/>
</dbReference>
<dbReference type="Gene3D" id="3.90.550.10">
    <property type="entry name" value="Spore Coat Polysaccharide Biosynthesis Protein SpsA, Chain A"/>
    <property type="match status" value="1"/>
</dbReference>
<protein>
    <recommendedName>
        <fullName evidence="6">Glycosyl transferase 64 domain-containing protein</fullName>
    </recommendedName>
</protein>
<evidence type="ECO:0000256" key="1">
    <source>
        <dbReference type="ARBA" id="ARBA00004648"/>
    </source>
</evidence>
<dbReference type="PANTHER" id="PTHR48261">
    <property type="entry name" value="ACETYLGLUCOSAMINYLTRANSFERASE"/>
    <property type="match status" value="1"/>
</dbReference>
<evidence type="ECO:0000313" key="7">
    <source>
        <dbReference type="EMBL" id="GMT01777.1"/>
    </source>
</evidence>
<dbReference type="Pfam" id="PF09258">
    <property type="entry name" value="Glyco_transf_64"/>
    <property type="match status" value="1"/>
</dbReference>
<accession>A0AAV5U4S2</accession>
<keyword evidence="4" id="KW-0472">Membrane</keyword>
<dbReference type="PANTHER" id="PTHR48261:SF2">
    <property type="entry name" value="ACETYLGLUCOSAMINYLTRANSFERASE"/>
    <property type="match status" value="1"/>
</dbReference>
<dbReference type="EMBL" id="BTSX01000005">
    <property type="protein sequence ID" value="GMT01777.1"/>
    <property type="molecule type" value="Genomic_DNA"/>
</dbReference>
<comment type="subcellular location">
    <subcellularLocation>
        <location evidence="1">Endoplasmic reticulum membrane</location>
        <topology evidence="1">Single-pass type II membrane protein</topology>
    </subcellularLocation>
</comment>
<dbReference type="AlphaFoldDB" id="A0AAV5U4S2"/>
<feature type="non-terminal residue" evidence="7">
    <location>
        <position position="1"/>
    </location>
</feature>
<evidence type="ECO:0000256" key="4">
    <source>
        <dbReference type="ARBA" id="ARBA00023136"/>
    </source>
</evidence>
<dbReference type="GO" id="GO:1901135">
    <property type="term" value="P:carbohydrate derivative metabolic process"/>
    <property type="evidence" value="ECO:0007669"/>
    <property type="project" value="UniProtKB-ARBA"/>
</dbReference>
<sequence>RDRIVGFVDRYHSWFGDTSAYGMGPICEYSMLLDSYFVVHKEFFYEYSYNMHPAIRKHVDDTINCGDIAFNYLVSHLTRKAPMKVQKLSSDRNRKIKLGLAGHKDHLLERDGCIQKLNAIYGYNPLVLSQVKAM</sequence>
<evidence type="ECO:0000256" key="3">
    <source>
        <dbReference type="ARBA" id="ARBA00022679"/>
    </source>
</evidence>
<dbReference type="Proteomes" id="UP001432027">
    <property type="component" value="Unassembled WGS sequence"/>
</dbReference>
<comment type="caution">
    <text evidence="7">The sequence shown here is derived from an EMBL/GenBank/DDBJ whole genome shotgun (WGS) entry which is preliminary data.</text>
</comment>
<feature type="non-terminal residue" evidence="7">
    <location>
        <position position="134"/>
    </location>
</feature>
<name>A0AAV5U4S2_9BILA</name>
<dbReference type="InterPro" id="IPR029044">
    <property type="entry name" value="Nucleotide-diphossugar_trans"/>
</dbReference>
<evidence type="ECO:0000256" key="2">
    <source>
        <dbReference type="ARBA" id="ARBA00010271"/>
    </source>
</evidence>
<feature type="domain" description="Glycosyl transferase 64" evidence="6">
    <location>
        <begin position="1"/>
        <end position="133"/>
    </location>
</feature>
<dbReference type="InterPro" id="IPR004263">
    <property type="entry name" value="Exostosin"/>
</dbReference>
<keyword evidence="8" id="KW-1185">Reference proteome</keyword>
<evidence type="ECO:0000259" key="6">
    <source>
        <dbReference type="Pfam" id="PF09258"/>
    </source>
</evidence>
<organism evidence="7 8">
    <name type="scientific">Pristionchus entomophagus</name>
    <dbReference type="NCBI Taxonomy" id="358040"/>
    <lineage>
        <taxon>Eukaryota</taxon>
        <taxon>Metazoa</taxon>
        <taxon>Ecdysozoa</taxon>
        <taxon>Nematoda</taxon>
        <taxon>Chromadorea</taxon>
        <taxon>Rhabditida</taxon>
        <taxon>Rhabditina</taxon>
        <taxon>Diplogasteromorpha</taxon>
        <taxon>Diplogasteroidea</taxon>
        <taxon>Neodiplogasteridae</taxon>
        <taxon>Pristionchus</taxon>
    </lineage>
</organism>
<reference evidence="7" key="1">
    <citation type="submission" date="2023-10" db="EMBL/GenBank/DDBJ databases">
        <title>Genome assembly of Pristionchus species.</title>
        <authorList>
            <person name="Yoshida K."/>
            <person name="Sommer R.J."/>
        </authorList>
    </citation>
    <scope>NUCLEOTIDE SEQUENCE</scope>
    <source>
        <strain evidence="7">RS0144</strain>
    </source>
</reference>
<keyword evidence="3" id="KW-0808">Transferase</keyword>
<evidence type="ECO:0000313" key="8">
    <source>
        <dbReference type="Proteomes" id="UP001432027"/>
    </source>
</evidence>